<dbReference type="InterPro" id="IPR038186">
    <property type="entry name" value="CHAD_dom_sf"/>
</dbReference>
<protein>
    <submittedName>
        <fullName evidence="2">CHAD domain-containing protein</fullName>
    </submittedName>
</protein>
<comment type="caution">
    <text evidence="2">The sequence shown here is derived from an EMBL/GenBank/DDBJ whole genome shotgun (WGS) entry which is preliminary data.</text>
</comment>
<name>A0A7X2IIC0_9BURK</name>
<dbReference type="Proteomes" id="UP000446768">
    <property type="component" value="Unassembled WGS sequence"/>
</dbReference>
<reference evidence="2 3" key="1">
    <citation type="submission" date="2019-11" db="EMBL/GenBank/DDBJ databases">
        <title>Novel species isolated from a subtropical stream in China.</title>
        <authorList>
            <person name="Lu H."/>
        </authorList>
    </citation>
    <scope>NUCLEOTIDE SEQUENCE [LARGE SCALE GENOMIC DNA]</scope>
    <source>
        <strain evidence="2 3">FT92W</strain>
    </source>
</reference>
<dbReference type="SMART" id="SM00880">
    <property type="entry name" value="CHAD"/>
    <property type="match status" value="1"/>
</dbReference>
<dbReference type="RefSeq" id="WP_154370836.1">
    <property type="nucleotide sequence ID" value="NZ_WKJJ01000001.1"/>
</dbReference>
<dbReference type="PROSITE" id="PS51708">
    <property type="entry name" value="CHAD"/>
    <property type="match status" value="1"/>
</dbReference>
<evidence type="ECO:0000313" key="2">
    <source>
        <dbReference type="EMBL" id="MRV70355.1"/>
    </source>
</evidence>
<dbReference type="PROSITE" id="PS01090">
    <property type="entry name" value="TATD_2"/>
    <property type="match status" value="1"/>
</dbReference>
<organism evidence="2 3">
    <name type="scientific">Pseudoduganella rivuli</name>
    <dbReference type="NCBI Taxonomy" id="2666085"/>
    <lineage>
        <taxon>Bacteria</taxon>
        <taxon>Pseudomonadati</taxon>
        <taxon>Pseudomonadota</taxon>
        <taxon>Betaproteobacteria</taxon>
        <taxon>Burkholderiales</taxon>
        <taxon>Oxalobacteraceae</taxon>
        <taxon>Telluria group</taxon>
        <taxon>Pseudoduganella</taxon>
    </lineage>
</organism>
<dbReference type="InterPro" id="IPR018228">
    <property type="entry name" value="DNase_TatD-rel_CS"/>
</dbReference>
<dbReference type="Pfam" id="PF05235">
    <property type="entry name" value="CHAD"/>
    <property type="match status" value="1"/>
</dbReference>
<evidence type="ECO:0000259" key="1">
    <source>
        <dbReference type="PROSITE" id="PS51708"/>
    </source>
</evidence>
<dbReference type="AlphaFoldDB" id="A0A7X2IIC0"/>
<accession>A0A7X2IIC0</accession>
<proteinExistence type="predicted"/>
<dbReference type="PANTHER" id="PTHR39339">
    <property type="entry name" value="SLR1444 PROTEIN"/>
    <property type="match status" value="1"/>
</dbReference>
<evidence type="ECO:0000313" key="3">
    <source>
        <dbReference type="Proteomes" id="UP000446768"/>
    </source>
</evidence>
<gene>
    <name evidence="2" type="ORF">GJ700_01295</name>
</gene>
<dbReference type="PANTHER" id="PTHR39339:SF1">
    <property type="entry name" value="CHAD DOMAIN-CONTAINING PROTEIN"/>
    <property type="match status" value="1"/>
</dbReference>
<sequence>METERTLPVPAPTAVKAHPVALHARATLEDAFQCILQNCQAHMEANVAGVFAQDAECLHQMRVGLRRLRAALGLFKNQVQLPAGVQKDLDWLAALLGKARDWDVFIGSTLGRVGGAGWNEGRTALRDSASPHAAAAHKAVQRALHAQRYARLMASLSRWIADRQWRQPHDGVQPGKLDRNVRQGMRPLLEKAQRRLHKKLRQADQTDAASLHQVRIAAKKSRYAMEFFQPLLPAKRVKKQVRRLTALQDVLGSLNDLAIAGELLAQLDLDAAAPQQQSAFAQGYLASVADAKMQALRKPLRRARSVPLI</sequence>
<dbReference type="EMBL" id="WKJJ01000001">
    <property type="protein sequence ID" value="MRV70355.1"/>
    <property type="molecule type" value="Genomic_DNA"/>
</dbReference>
<keyword evidence="3" id="KW-1185">Reference proteome</keyword>
<feature type="domain" description="CHAD" evidence="1">
    <location>
        <begin position="25"/>
        <end position="297"/>
    </location>
</feature>
<dbReference type="Gene3D" id="1.40.20.10">
    <property type="entry name" value="CHAD domain"/>
    <property type="match status" value="1"/>
</dbReference>
<dbReference type="InterPro" id="IPR007899">
    <property type="entry name" value="CHAD_dom"/>
</dbReference>